<dbReference type="SUPFAM" id="SSF109998">
    <property type="entry name" value="Triger factor/SurA peptide-binding domain-like"/>
    <property type="match status" value="1"/>
</dbReference>
<evidence type="ECO:0000256" key="6">
    <source>
        <dbReference type="ARBA" id="ARBA00023186"/>
    </source>
</evidence>
<feature type="domain" description="PPIase FKBP-type" evidence="11">
    <location>
        <begin position="356"/>
        <end position="413"/>
    </location>
</feature>
<dbReference type="Gene3D" id="1.10.3120.10">
    <property type="entry name" value="Trigger factor, C-terminal domain"/>
    <property type="match status" value="2"/>
</dbReference>
<comment type="domain">
    <text evidence="10">Consists of 3 domains; the N-terminus binds the ribosome, the middle domain has PPIase activity, while the C-terminus has intrinsic chaperone activity on its own.</text>
</comment>
<dbReference type="InterPro" id="IPR005215">
    <property type="entry name" value="Trig_fac"/>
</dbReference>
<proteinExistence type="inferred from homology"/>
<dbReference type="Proteomes" id="UP000249688">
    <property type="component" value="Unassembled WGS sequence"/>
</dbReference>
<dbReference type="InterPro" id="IPR001179">
    <property type="entry name" value="PPIase_FKBP_dom"/>
</dbReference>
<dbReference type="GO" id="GO:0003755">
    <property type="term" value="F:peptidyl-prolyl cis-trans isomerase activity"/>
    <property type="evidence" value="ECO:0007669"/>
    <property type="project" value="UniProtKB-UniRule"/>
</dbReference>
<evidence type="ECO:0000256" key="4">
    <source>
        <dbReference type="ARBA" id="ARBA00016902"/>
    </source>
</evidence>
<dbReference type="GO" id="GO:0005737">
    <property type="term" value="C:cytoplasm"/>
    <property type="evidence" value="ECO:0007669"/>
    <property type="project" value="UniProtKB-SubCell"/>
</dbReference>
<dbReference type="PANTHER" id="PTHR30560:SF3">
    <property type="entry name" value="TRIGGER FACTOR-LIKE PROTEIN TIG, CHLOROPLASTIC"/>
    <property type="match status" value="1"/>
</dbReference>
<evidence type="ECO:0000256" key="8">
    <source>
        <dbReference type="ARBA" id="ARBA00024849"/>
    </source>
</evidence>
<keyword evidence="15" id="KW-1185">Reference proteome</keyword>
<keyword evidence="10" id="KW-0132">Cell division</keyword>
<dbReference type="SUPFAM" id="SSF102735">
    <property type="entry name" value="Trigger factor ribosome-binding domain"/>
    <property type="match status" value="1"/>
</dbReference>
<dbReference type="InterPro" id="IPR008880">
    <property type="entry name" value="Trigger_fac_C"/>
</dbReference>
<dbReference type="Pfam" id="PF05697">
    <property type="entry name" value="Trigger_N"/>
    <property type="match status" value="1"/>
</dbReference>
<dbReference type="AlphaFoldDB" id="A0A2W7IEU5"/>
<evidence type="ECO:0000256" key="2">
    <source>
        <dbReference type="ARBA" id="ARBA00005464"/>
    </source>
</evidence>
<sequence>MQVTEFANEGLKRGYNVVVPASDIAAGRDRRLAVLGRDLRLPGFRPGKVPASVVKQRYGAAVMTEVLDEQVGEATRKVVADRGLRPALQPKVELVSFVDGGDLEFKVELELLPEIPLPDFSAIALERPKAVPTEAEIDTAIQGIAARNRSLTDVEPGRPAAKGEVLVCDFVGRLSGQAAEALPPVVAPQDEAKWPAGWRGFADRGLTERLLWTRTIDGVVTSEVAFSGTAEANARGYVFFTDNAGVAVPEGEITGAWNWALVSGTLPEKTQSAMLIGARDADRKGVAGGGLERSFGLPGAETARPSVKMLPVFPETPATLRFAAGLIFPAGEVDVVLRVSAPSITTNSGLAEPFPGGSMTDMPIEVGGDGFIPGFTDQIEGLAPGESRSINVTFPDPYNAPDLAGKAAVFEITAKKLQIPVPPVIDDAFAATLGVADLATLKTRLIEGLQREYDSLSRMKVKRALLDALSAQTGFEVPESMVESEFAQIWQRVEADMKAGRLDSDDAGKDEETLKADYRAIAARRIRLGLLLSEVGRVNGVQVTAEEMNRAVREEAQRYPGQEKQVLDFFRKNPEAADNLRGPIFEDKVVDFMLELAKVTDREVSVAELTAMPATA</sequence>
<evidence type="ECO:0000313" key="15">
    <source>
        <dbReference type="Proteomes" id="UP000249688"/>
    </source>
</evidence>
<dbReference type="Pfam" id="PF00254">
    <property type="entry name" value="FKBP_C"/>
    <property type="match status" value="1"/>
</dbReference>
<comment type="similarity">
    <text evidence="2 10">Belongs to the FKBP-type PPIase family. Tig subfamily.</text>
</comment>
<dbReference type="InterPro" id="IPR008881">
    <property type="entry name" value="Trigger_fac_ribosome-bd_bac"/>
</dbReference>
<evidence type="ECO:0000259" key="13">
    <source>
        <dbReference type="Pfam" id="PF05698"/>
    </source>
</evidence>
<protein>
    <recommendedName>
        <fullName evidence="4 10">Trigger factor</fullName>
        <shortName evidence="10">TF</shortName>
        <ecNumber evidence="3 10">5.2.1.8</ecNumber>
    </recommendedName>
    <alternativeName>
        <fullName evidence="9 10">PPIase</fullName>
    </alternativeName>
</protein>
<dbReference type="HAMAP" id="MF_00303">
    <property type="entry name" value="Trigger_factor_Tig"/>
    <property type="match status" value="1"/>
</dbReference>
<dbReference type="Gene3D" id="3.10.50.40">
    <property type="match status" value="2"/>
</dbReference>
<dbReference type="InterPro" id="IPR046357">
    <property type="entry name" value="PPIase_dom_sf"/>
</dbReference>
<dbReference type="GO" id="GO:0051301">
    <property type="term" value="P:cell division"/>
    <property type="evidence" value="ECO:0007669"/>
    <property type="project" value="UniProtKB-KW"/>
</dbReference>
<dbReference type="GO" id="GO:0043335">
    <property type="term" value="P:protein unfolding"/>
    <property type="evidence" value="ECO:0007669"/>
    <property type="project" value="TreeGrafter"/>
</dbReference>
<dbReference type="NCBIfam" id="TIGR00115">
    <property type="entry name" value="tig"/>
    <property type="match status" value="1"/>
</dbReference>
<comment type="catalytic activity">
    <reaction evidence="1 10">
        <text>[protein]-peptidylproline (omega=180) = [protein]-peptidylproline (omega=0)</text>
        <dbReference type="Rhea" id="RHEA:16237"/>
        <dbReference type="Rhea" id="RHEA-COMP:10747"/>
        <dbReference type="Rhea" id="RHEA-COMP:10748"/>
        <dbReference type="ChEBI" id="CHEBI:83833"/>
        <dbReference type="ChEBI" id="CHEBI:83834"/>
        <dbReference type="EC" id="5.2.1.8"/>
    </reaction>
</comment>
<dbReference type="GO" id="GO:0051083">
    <property type="term" value="P:'de novo' cotranslational protein folding"/>
    <property type="evidence" value="ECO:0007669"/>
    <property type="project" value="TreeGrafter"/>
</dbReference>
<evidence type="ECO:0000313" key="14">
    <source>
        <dbReference type="EMBL" id="PZW43615.1"/>
    </source>
</evidence>
<dbReference type="EMBL" id="QKYU01000015">
    <property type="protein sequence ID" value="PZW43615.1"/>
    <property type="molecule type" value="Genomic_DNA"/>
</dbReference>
<dbReference type="GO" id="GO:0044183">
    <property type="term" value="F:protein folding chaperone"/>
    <property type="evidence" value="ECO:0007669"/>
    <property type="project" value="TreeGrafter"/>
</dbReference>
<keyword evidence="6 10" id="KW-0143">Chaperone</keyword>
<keyword evidence="7 10" id="KW-0413">Isomerase</keyword>
<dbReference type="InterPro" id="IPR037041">
    <property type="entry name" value="Trigger_fac_C_sf"/>
</dbReference>
<dbReference type="GO" id="GO:0043022">
    <property type="term" value="F:ribosome binding"/>
    <property type="evidence" value="ECO:0007669"/>
    <property type="project" value="TreeGrafter"/>
</dbReference>
<evidence type="ECO:0000256" key="9">
    <source>
        <dbReference type="ARBA" id="ARBA00029986"/>
    </source>
</evidence>
<feature type="domain" description="Trigger factor C-terminal" evidence="13">
    <location>
        <begin position="438"/>
        <end position="595"/>
    </location>
</feature>
<dbReference type="SUPFAM" id="SSF54534">
    <property type="entry name" value="FKBP-like"/>
    <property type="match status" value="1"/>
</dbReference>
<organism evidence="14 15">
    <name type="scientific">Humitalea rosea</name>
    <dbReference type="NCBI Taxonomy" id="990373"/>
    <lineage>
        <taxon>Bacteria</taxon>
        <taxon>Pseudomonadati</taxon>
        <taxon>Pseudomonadota</taxon>
        <taxon>Alphaproteobacteria</taxon>
        <taxon>Acetobacterales</taxon>
        <taxon>Roseomonadaceae</taxon>
        <taxon>Humitalea</taxon>
    </lineage>
</organism>
<dbReference type="PANTHER" id="PTHR30560">
    <property type="entry name" value="TRIGGER FACTOR CHAPERONE AND PEPTIDYL-PROLYL CIS/TRANS ISOMERASE"/>
    <property type="match status" value="1"/>
</dbReference>
<accession>A0A2W7IEU5</accession>
<keyword evidence="10" id="KW-0131">Cell cycle</keyword>
<dbReference type="Pfam" id="PF05698">
    <property type="entry name" value="Trigger_C"/>
    <property type="match status" value="1"/>
</dbReference>
<evidence type="ECO:0000256" key="7">
    <source>
        <dbReference type="ARBA" id="ARBA00023235"/>
    </source>
</evidence>
<evidence type="ECO:0000256" key="1">
    <source>
        <dbReference type="ARBA" id="ARBA00000971"/>
    </source>
</evidence>
<dbReference type="GO" id="GO:0015031">
    <property type="term" value="P:protein transport"/>
    <property type="evidence" value="ECO:0007669"/>
    <property type="project" value="UniProtKB-UniRule"/>
</dbReference>
<comment type="subcellular location">
    <subcellularLocation>
        <location evidence="10">Cytoplasm</location>
    </subcellularLocation>
    <text evidence="10">About half TF is bound to the ribosome near the polypeptide exit tunnel while the other half is free in the cytoplasm.</text>
</comment>
<evidence type="ECO:0000259" key="11">
    <source>
        <dbReference type="Pfam" id="PF00254"/>
    </source>
</evidence>
<evidence type="ECO:0000259" key="12">
    <source>
        <dbReference type="Pfam" id="PF05697"/>
    </source>
</evidence>
<feature type="domain" description="Trigger factor ribosome-binding bacterial" evidence="12">
    <location>
        <begin position="1"/>
        <end position="142"/>
    </location>
</feature>
<keyword evidence="10" id="KW-0963">Cytoplasm</keyword>
<dbReference type="InterPro" id="IPR036611">
    <property type="entry name" value="Trigger_fac_ribosome-bd_sf"/>
</dbReference>
<dbReference type="Gene3D" id="3.30.70.1050">
    <property type="entry name" value="Trigger factor ribosome-binding domain"/>
    <property type="match status" value="1"/>
</dbReference>
<name>A0A2W7IEU5_9PROT</name>
<gene>
    <name evidence="10" type="primary">tig</name>
    <name evidence="14" type="ORF">C8P66_11579</name>
</gene>
<evidence type="ECO:0000256" key="10">
    <source>
        <dbReference type="HAMAP-Rule" id="MF_00303"/>
    </source>
</evidence>
<reference evidence="14 15" key="1">
    <citation type="submission" date="2018-06" db="EMBL/GenBank/DDBJ databases">
        <title>Genomic Encyclopedia of Archaeal and Bacterial Type Strains, Phase II (KMG-II): from individual species to whole genera.</title>
        <authorList>
            <person name="Goeker M."/>
        </authorList>
    </citation>
    <scope>NUCLEOTIDE SEQUENCE [LARGE SCALE GENOMIC DNA]</scope>
    <source>
        <strain evidence="14 15">DSM 24525</strain>
    </source>
</reference>
<evidence type="ECO:0000256" key="5">
    <source>
        <dbReference type="ARBA" id="ARBA00023110"/>
    </source>
</evidence>
<dbReference type="InterPro" id="IPR027304">
    <property type="entry name" value="Trigger_fact/SurA_dom_sf"/>
</dbReference>
<dbReference type="EC" id="5.2.1.8" evidence="3 10"/>
<dbReference type="RefSeq" id="WP_245903521.1">
    <property type="nucleotide sequence ID" value="NZ_QKYU01000015.1"/>
</dbReference>
<keyword evidence="5 10" id="KW-0697">Rotamase</keyword>
<comment type="caution">
    <text evidence="14">The sequence shown here is derived from an EMBL/GenBank/DDBJ whole genome shotgun (WGS) entry which is preliminary data.</text>
</comment>
<comment type="function">
    <text evidence="8 10">Involved in protein export. Acts as a chaperone by maintaining the newly synthesized protein in an open conformation. Functions as a peptidyl-prolyl cis-trans isomerase.</text>
</comment>
<evidence type="ECO:0000256" key="3">
    <source>
        <dbReference type="ARBA" id="ARBA00013194"/>
    </source>
</evidence>